<comment type="caution">
    <text evidence="10">The sequence shown here is derived from an EMBL/GenBank/DDBJ whole genome shotgun (WGS) entry which is preliminary data.</text>
</comment>
<keyword evidence="9" id="KW-0788">Thiol protease</keyword>
<evidence type="ECO:0000256" key="2">
    <source>
        <dbReference type="ARBA" id="ARBA00002280"/>
    </source>
</evidence>
<protein>
    <recommendedName>
        <fullName evidence="5">pyroglutamyl-peptidase I</fullName>
        <ecNumber evidence="5">3.4.19.3</ecNumber>
    </recommendedName>
</protein>
<dbReference type="GO" id="GO:0005829">
    <property type="term" value="C:cytosol"/>
    <property type="evidence" value="ECO:0007669"/>
    <property type="project" value="InterPro"/>
</dbReference>
<dbReference type="CDD" id="cd00501">
    <property type="entry name" value="Peptidase_C15"/>
    <property type="match status" value="1"/>
</dbReference>
<keyword evidence="7" id="KW-0645">Protease</keyword>
<dbReference type="NCBIfam" id="NF009676">
    <property type="entry name" value="PRK13197.1"/>
    <property type="match status" value="1"/>
</dbReference>
<gene>
    <name evidence="10" type="primary">pcp_3</name>
    <name evidence="10" type="ORF">SDC9_84287</name>
</gene>
<comment type="similarity">
    <text evidence="4">Belongs to the peptidase C15 family.</text>
</comment>
<dbReference type="InterPro" id="IPR000816">
    <property type="entry name" value="Peptidase_C15"/>
</dbReference>
<evidence type="ECO:0000256" key="7">
    <source>
        <dbReference type="ARBA" id="ARBA00022670"/>
    </source>
</evidence>
<dbReference type="AlphaFoldDB" id="A0A644ZBL1"/>
<dbReference type="EMBL" id="VSSQ01008026">
    <property type="protein sequence ID" value="MPM37668.1"/>
    <property type="molecule type" value="Genomic_DNA"/>
</dbReference>
<name>A0A644ZBL1_9ZZZZ</name>
<sequence>MKVLVTGFEPFGGEKINPSLEAVKMLPKEISGAEIIKASIPVVFGKSITKLDELIQKEKPQVVICVGQAGGRFELSIERVAINIDDARIPDNDGNQPIDEKIFEDGENAYFATLPIKAMVEEMRSGSVPAAVSNTAGTYV</sequence>
<accession>A0A644ZBL1</accession>
<evidence type="ECO:0000256" key="6">
    <source>
        <dbReference type="ARBA" id="ARBA00022490"/>
    </source>
</evidence>
<keyword evidence="6" id="KW-0963">Cytoplasm</keyword>
<evidence type="ECO:0000313" key="10">
    <source>
        <dbReference type="EMBL" id="MPM37668.1"/>
    </source>
</evidence>
<dbReference type="Gene3D" id="3.40.630.20">
    <property type="entry name" value="Peptidase C15, pyroglutamyl peptidase I-like"/>
    <property type="match status" value="1"/>
</dbReference>
<dbReference type="PANTHER" id="PTHR23402">
    <property type="entry name" value="PROTEASE FAMILY C15 PYROGLUTAMYL-PEPTIDASE I-RELATED"/>
    <property type="match status" value="1"/>
</dbReference>
<comment type="catalytic activity">
    <reaction evidence="1">
        <text>Release of an N-terminal pyroglutamyl group from a polypeptide, the second amino acid generally not being Pro.</text>
        <dbReference type="EC" id="3.4.19.3"/>
    </reaction>
</comment>
<comment type="subcellular location">
    <subcellularLocation>
        <location evidence="3">Cytoplasm</location>
    </subcellularLocation>
</comment>
<evidence type="ECO:0000256" key="8">
    <source>
        <dbReference type="ARBA" id="ARBA00022801"/>
    </source>
</evidence>
<organism evidence="10">
    <name type="scientific">bioreactor metagenome</name>
    <dbReference type="NCBI Taxonomy" id="1076179"/>
    <lineage>
        <taxon>unclassified sequences</taxon>
        <taxon>metagenomes</taxon>
        <taxon>ecological metagenomes</taxon>
    </lineage>
</organism>
<dbReference type="PANTHER" id="PTHR23402:SF1">
    <property type="entry name" value="PYROGLUTAMYL-PEPTIDASE I"/>
    <property type="match status" value="1"/>
</dbReference>
<dbReference type="GO" id="GO:0006508">
    <property type="term" value="P:proteolysis"/>
    <property type="evidence" value="ECO:0007669"/>
    <property type="project" value="UniProtKB-KW"/>
</dbReference>
<reference evidence="10" key="1">
    <citation type="submission" date="2019-08" db="EMBL/GenBank/DDBJ databases">
        <authorList>
            <person name="Kucharzyk K."/>
            <person name="Murdoch R.W."/>
            <person name="Higgins S."/>
            <person name="Loffler F."/>
        </authorList>
    </citation>
    <scope>NUCLEOTIDE SEQUENCE</scope>
</reference>
<evidence type="ECO:0000256" key="3">
    <source>
        <dbReference type="ARBA" id="ARBA00004496"/>
    </source>
</evidence>
<dbReference type="InterPro" id="IPR036440">
    <property type="entry name" value="Peptidase_C15-like_sf"/>
</dbReference>
<dbReference type="PROSITE" id="PS01333">
    <property type="entry name" value="PYRASE_GLU"/>
    <property type="match status" value="1"/>
</dbReference>
<evidence type="ECO:0000256" key="5">
    <source>
        <dbReference type="ARBA" id="ARBA00012915"/>
    </source>
</evidence>
<dbReference type="InterPro" id="IPR016125">
    <property type="entry name" value="Peptidase_C15-like"/>
</dbReference>
<comment type="function">
    <text evidence="2">Removes 5-oxoproline from various penultimate amino acid residues except L-proline.</text>
</comment>
<evidence type="ECO:0000256" key="9">
    <source>
        <dbReference type="ARBA" id="ARBA00022807"/>
    </source>
</evidence>
<dbReference type="GO" id="GO:0016920">
    <property type="term" value="F:pyroglutamyl-peptidase activity"/>
    <property type="evidence" value="ECO:0007669"/>
    <property type="project" value="UniProtKB-EC"/>
</dbReference>
<dbReference type="PRINTS" id="PR00706">
    <property type="entry name" value="PYROGLUPTASE"/>
</dbReference>
<dbReference type="InterPro" id="IPR033693">
    <property type="entry name" value="PGPEP1_Glu_AS"/>
</dbReference>
<dbReference type="EC" id="3.4.19.3" evidence="5"/>
<dbReference type="Pfam" id="PF01470">
    <property type="entry name" value="Peptidase_C15"/>
    <property type="match status" value="1"/>
</dbReference>
<keyword evidence="8 10" id="KW-0378">Hydrolase</keyword>
<evidence type="ECO:0000256" key="4">
    <source>
        <dbReference type="ARBA" id="ARBA00006641"/>
    </source>
</evidence>
<proteinExistence type="inferred from homology"/>
<dbReference type="SUPFAM" id="SSF53182">
    <property type="entry name" value="Pyrrolidone carboxyl peptidase (pyroglutamate aminopeptidase)"/>
    <property type="match status" value="1"/>
</dbReference>
<evidence type="ECO:0000256" key="1">
    <source>
        <dbReference type="ARBA" id="ARBA00001770"/>
    </source>
</evidence>